<dbReference type="PANTHER" id="PTHR14024">
    <property type="entry name" value="PERILIPIN"/>
    <property type="match status" value="1"/>
</dbReference>
<evidence type="ECO:0000256" key="1">
    <source>
        <dbReference type="ARBA" id="ARBA00004502"/>
    </source>
</evidence>
<sequence length="476" mass="53180">MERRWIQDSARSQTSLEDEKKEVDSQILSEEDPNNPPKEQPGVPLPPAPEVTFTHQAQNKAEEAEKEAMSSHPLQENEVMKSTVYELQPNEEPLDEAPSLQPTSEKETMASPPPPEQEAHLPQPPSGSPPETQPPKVPQSPDSQERPTLQWAPLPSLASDSELLNGSQSSSEEDLGFRWKALPREPSTRMIGEKSSVSLNKALRGKSPFRYDIPATKSSERETVLWTETKDLCKEGCFMRINSLSTQLRNRAFRYILRQLKTTRKNTGQNLSLLDQVLDLIDFSGGLGSSSFPKVPEQISNLWNRSDQDLGGTTPEMRTGMESLSFLPEQLEMKALSLTRNLAQELYTTYHNLLPHVPELPIHLQEKVTQVYDNLEELQAHLALAPSIRDLPSSLVLQSRQRITNARENLDEILDFMAQNPPSHWLLQKSVSKSGKEPLFLEGDKPPGGTESENNMAGGSSSFHTAHSLPPPPPHL</sequence>
<keyword evidence="6" id="KW-1185">Reference proteome</keyword>
<dbReference type="PANTHER" id="PTHR14024:SF11">
    <property type="entry name" value="PERILIPIN-3"/>
    <property type="match status" value="1"/>
</dbReference>
<comment type="similarity">
    <text evidence="2">Belongs to the perilipin family.</text>
</comment>
<evidence type="ECO:0000256" key="3">
    <source>
        <dbReference type="ARBA" id="ARBA00022677"/>
    </source>
</evidence>
<dbReference type="InterPro" id="IPR004279">
    <property type="entry name" value="Perilipin"/>
</dbReference>
<gene>
    <name evidence="5" type="ORF">JD844_034198</name>
</gene>
<feature type="region of interest" description="Disordered" evidence="4">
    <location>
        <begin position="1"/>
        <end position="148"/>
    </location>
</feature>
<dbReference type="SUPFAM" id="SSF109775">
    <property type="entry name" value="Mannose-6-phosphate receptor binding protein 1 (Tip47), C-terminal domain"/>
    <property type="match status" value="1"/>
</dbReference>
<feature type="compositionally biased region" description="Pro residues" evidence="4">
    <location>
        <begin position="111"/>
        <end position="138"/>
    </location>
</feature>
<dbReference type="EMBL" id="JAIPUX010000953">
    <property type="protein sequence ID" value="KAH0625862.1"/>
    <property type="molecule type" value="Genomic_DNA"/>
</dbReference>
<protein>
    <submittedName>
        <fullName evidence="5">Uncharacterized protein</fullName>
    </submittedName>
</protein>
<feature type="compositionally biased region" description="Polar residues" evidence="4">
    <location>
        <begin position="451"/>
        <end position="465"/>
    </location>
</feature>
<evidence type="ECO:0000256" key="2">
    <source>
        <dbReference type="ARBA" id="ARBA00006311"/>
    </source>
</evidence>
<name>A0ABQ7T8V6_PHRPL</name>
<feature type="compositionally biased region" description="Pro residues" evidence="4">
    <location>
        <begin position="34"/>
        <end position="49"/>
    </location>
</feature>
<feature type="compositionally biased region" description="Basic and acidic residues" evidence="4">
    <location>
        <begin position="60"/>
        <end position="69"/>
    </location>
</feature>
<feature type="region of interest" description="Disordered" evidence="4">
    <location>
        <begin position="436"/>
        <end position="476"/>
    </location>
</feature>
<comment type="caution">
    <text evidence="5">The sequence shown here is derived from an EMBL/GenBank/DDBJ whole genome shotgun (WGS) entry which is preliminary data.</text>
</comment>
<dbReference type="Proteomes" id="UP000826234">
    <property type="component" value="Unassembled WGS sequence"/>
</dbReference>
<reference evidence="5 6" key="1">
    <citation type="journal article" date="2022" name="Gigascience">
        <title>A chromosome-level genome assembly and annotation of the desert horned lizard, Phrynosoma platyrhinos, provides insight into chromosomal rearrangements among reptiles.</title>
        <authorList>
            <person name="Koochekian N."/>
            <person name="Ascanio A."/>
            <person name="Farleigh K."/>
            <person name="Card D.C."/>
            <person name="Schield D.R."/>
            <person name="Castoe T.A."/>
            <person name="Jezkova T."/>
        </authorList>
    </citation>
    <scope>NUCLEOTIDE SEQUENCE [LARGE SCALE GENOMIC DNA]</scope>
    <source>
        <strain evidence="5">NK-2021</strain>
    </source>
</reference>
<comment type="subcellular location">
    <subcellularLocation>
        <location evidence="1">Lipid droplet</location>
    </subcellularLocation>
</comment>
<evidence type="ECO:0000313" key="6">
    <source>
        <dbReference type="Proteomes" id="UP000826234"/>
    </source>
</evidence>
<keyword evidence="3" id="KW-0551">Lipid droplet</keyword>
<feature type="region of interest" description="Disordered" evidence="4">
    <location>
        <begin position="159"/>
        <end position="178"/>
    </location>
</feature>
<proteinExistence type="inferred from homology"/>
<organism evidence="5 6">
    <name type="scientific">Phrynosoma platyrhinos</name>
    <name type="common">Desert horned lizard</name>
    <dbReference type="NCBI Taxonomy" id="52577"/>
    <lineage>
        <taxon>Eukaryota</taxon>
        <taxon>Metazoa</taxon>
        <taxon>Chordata</taxon>
        <taxon>Craniata</taxon>
        <taxon>Vertebrata</taxon>
        <taxon>Euteleostomi</taxon>
        <taxon>Lepidosauria</taxon>
        <taxon>Squamata</taxon>
        <taxon>Bifurcata</taxon>
        <taxon>Unidentata</taxon>
        <taxon>Episquamata</taxon>
        <taxon>Toxicofera</taxon>
        <taxon>Iguania</taxon>
        <taxon>Phrynosomatidae</taxon>
        <taxon>Phrynosomatinae</taxon>
        <taxon>Phrynosoma</taxon>
    </lineage>
</organism>
<accession>A0ABQ7T8V6</accession>
<evidence type="ECO:0000313" key="5">
    <source>
        <dbReference type="EMBL" id="KAH0625862.1"/>
    </source>
</evidence>
<dbReference type="Pfam" id="PF03036">
    <property type="entry name" value="Perilipin"/>
    <property type="match status" value="1"/>
</dbReference>
<dbReference type="Gene3D" id="1.20.120.340">
    <property type="entry name" value="Flagellar protein FliS"/>
    <property type="match status" value="1"/>
</dbReference>
<feature type="compositionally biased region" description="Polar residues" evidence="4">
    <location>
        <begin position="159"/>
        <end position="170"/>
    </location>
</feature>
<evidence type="ECO:0000256" key="4">
    <source>
        <dbReference type="SAM" id="MobiDB-lite"/>
    </source>
</evidence>